<dbReference type="Pfam" id="PF03184">
    <property type="entry name" value="DDE_1"/>
    <property type="match status" value="1"/>
</dbReference>
<feature type="compositionally biased region" description="Basic and acidic residues" evidence="12">
    <location>
        <begin position="555"/>
        <end position="564"/>
    </location>
</feature>
<dbReference type="InterPro" id="IPR029055">
    <property type="entry name" value="Ntn_hydrolases_N"/>
</dbReference>
<sequence length="776" mass="87852">MCGIFAICHPEGCAKFNAKLAQELSARQKHRGPDFHGFYQHPRNGNILAHERLAIMDLSCVQPLRGTTDQHQVIHNGEIYNWRALRDGPLVKFPFNTTCDSEAILKLYEKMHDQSDFEHELCLALDGVFAFAVIYEDEFMAARDPIGVKPLYWGTDAEGRKMFSSEMKVIEDSCIEMDAFPPGHFFTPRLGLVRYYEPDWFRWEFATGPADLVGLRRCLIAATEKRLMSDAPIGVLLSGGLDSSLISAIAARALRGSDHALRSFSIGLDSEAPDAVAARKIADFLGTEHHECHFSVQEGIEVITQLIWHLETYDVTSIRASTPMYFLSRYITKMGIKVVLSGEGSDEIFGGYLYFHNAPDDDEFQKETIRRVRLLSTADCLRADKSTMANSLEVRVPFLDKQFLALAMGIAPQHKRPKIEPGKTERPMEKWILRKAFEDKEDPFLPDEILWRQKEQFSDGVGYGWIDELISHCSAQISDEEMANASSIFPHNTPTTKEAFFMRKIFHQHFPSKSAAQTVLKWVPKWQNNEDPSGRANAMHEQTKTDEQLANTEEEEKKEGEKNMNARSATFPVHECCSVDYWFAATATILVLVRTNAGSAQNLAMRLRHAHLHMTPKRDSSQKSHAVCNIFGNFHFGARLLVWDSFRCHISEDTKKTLRRLALHSAVIPGGTTKYIQAPYVCWNAPFKEAIRKLYNDWMAHGEKATTSGGNLKAPPMEVYLEWIANAWDSLPKQMIADSFLTCGISKEEKGRHDDKIHVFKPDGAIPNGLALLKQH</sequence>
<evidence type="ECO:0000256" key="2">
    <source>
        <dbReference type="ARBA" id="ARBA00012737"/>
    </source>
</evidence>
<evidence type="ECO:0000256" key="8">
    <source>
        <dbReference type="ARBA" id="ARBA00022888"/>
    </source>
</evidence>
<dbReference type="InterPro" id="IPR050795">
    <property type="entry name" value="Asn_Synthetase"/>
</dbReference>
<dbReference type="AlphaFoldDB" id="A0ABD2LZ40"/>
<proteinExistence type="predicted"/>
<evidence type="ECO:0000259" key="13">
    <source>
        <dbReference type="PROSITE" id="PS51278"/>
    </source>
</evidence>
<feature type="domain" description="Glutamine amidotransferase type-2" evidence="13">
    <location>
        <begin position="2"/>
        <end position="191"/>
    </location>
</feature>
<dbReference type="Pfam" id="PF00733">
    <property type="entry name" value="Asn_synthase"/>
    <property type="match status" value="1"/>
</dbReference>
<dbReference type="InterPro" id="IPR033738">
    <property type="entry name" value="AsnB_N"/>
</dbReference>
<dbReference type="InterPro" id="IPR017932">
    <property type="entry name" value="GATase_2_dom"/>
</dbReference>
<dbReference type="GO" id="GO:0005524">
    <property type="term" value="F:ATP binding"/>
    <property type="evidence" value="ECO:0007669"/>
    <property type="project" value="UniProtKB-KW"/>
</dbReference>
<evidence type="ECO:0000256" key="9">
    <source>
        <dbReference type="ARBA" id="ARBA00022962"/>
    </source>
</evidence>
<evidence type="ECO:0000256" key="6">
    <source>
        <dbReference type="ARBA" id="ARBA00022741"/>
    </source>
</evidence>
<dbReference type="InterPro" id="IPR004875">
    <property type="entry name" value="DDE_SF_endonuclease_dom"/>
</dbReference>
<protein>
    <recommendedName>
        <fullName evidence="3">Asparagine synthetase [glutamine-hydrolyzing]</fullName>
        <ecNumber evidence="2">6.3.5.4</ecNumber>
    </recommendedName>
    <alternativeName>
        <fullName evidence="10">Glutamine-dependent asparagine synthetase</fullName>
    </alternativeName>
</protein>
<evidence type="ECO:0000256" key="7">
    <source>
        <dbReference type="ARBA" id="ARBA00022840"/>
    </source>
</evidence>
<comment type="pathway">
    <text evidence="1">Amino-acid biosynthesis; L-asparagine biosynthesis; L-asparagine from L-aspartate (L-Gln route): step 1/1.</text>
</comment>
<dbReference type="PROSITE" id="PS51278">
    <property type="entry name" value="GATASE_TYPE_2"/>
    <property type="match status" value="1"/>
</dbReference>
<organism evidence="14 15">
    <name type="scientific">Heterodera trifolii</name>
    <dbReference type="NCBI Taxonomy" id="157864"/>
    <lineage>
        <taxon>Eukaryota</taxon>
        <taxon>Metazoa</taxon>
        <taxon>Ecdysozoa</taxon>
        <taxon>Nematoda</taxon>
        <taxon>Chromadorea</taxon>
        <taxon>Rhabditida</taxon>
        <taxon>Tylenchina</taxon>
        <taxon>Tylenchomorpha</taxon>
        <taxon>Tylenchoidea</taxon>
        <taxon>Heteroderidae</taxon>
        <taxon>Heteroderinae</taxon>
        <taxon>Heterodera</taxon>
    </lineage>
</organism>
<dbReference type="SUPFAM" id="SSF56235">
    <property type="entry name" value="N-terminal nucleophile aminohydrolases (Ntn hydrolases)"/>
    <property type="match status" value="1"/>
</dbReference>
<dbReference type="NCBIfam" id="NF006949">
    <property type="entry name" value="PRK09431.1"/>
    <property type="match status" value="1"/>
</dbReference>
<dbReference type="NCBIfam" id="TIGR01536">
    <property type="entry name" value="asn_synth_AEB"/>
    <property type="match status" value="1"/>
</dbReference>
<dbReference type="Proteomes" id="UP001620626">
    <property type="component" value="Unassembled WGS sequence"/>
</dbReference>
<dbReference type="Pfam" id="PF13537">
    <property type="entry name" value="GATase_7"/>
    <property type="match status" value="1"/>
</dbReference>
<comment type="catalytic activity">
    <reaction evidence="11">
        <text>L-aspartate + L-glutamine + ATP + H2O = L-asparagine + L-glutamate + AMP + diphosphate + H(+)</text>
        <dbReference type="Rhea" id="RHEA:12228"/>
        <dbReference type="ChEBI" id="CHEBI:15377"/>
        <dbReference type="ChEBI" id="CHEBI:15378"/>
        <dbReference type="ChEBI" id="CHEBI:29985"/>
        <dbReference type="ChEBI" id="CHEBI:29991"/>
        <dbReference type="ChEBI" id="CHEBI:30616"/>
        <dbReference type="ChEBI" id="CHEBI:33019"/>
        <dbReference type="ChEBI" id="CHEBI:58048"/>
        <dbReference type="ChEBI" id="CHEBI:58359"/>
        <dbReference type="ChEBI" id="CHEBI:456215"/>
        <dbReference type="EC" id="6.3.5.4"/>
    </reaction>
</comment>
<reference evidence="14 15" key="1">
    <citation type="submission" date="2024-10" db="EMBL/GenBank/DDBJ databases">
        <authorList>
            <person name="Kim D."/>
        </authorList>
    </citation>
    <scope>NUCLEOTIDE SEQUENCE [LARGE SCALE GENOMIC DNA]</scope>
    <source>
        <strain evidence="14">BH-2024</strain>
    </source>
</reference>
<dbReference type="EMBL" id="JBICBT010000208">
    <property type="protein sequence ID" value="KAL3120511.1"/>
    <property type="molecule type" value="Genomic_DNA"/>
</dbReference>
<dbReference type="InterPro" id="IPR014729">
    <property type="entry name" value="Rossmann-like_a/b/a_fold"/>
</dbReference>
<evidence type="ECO:0000256" key="12">
    <source>
        <dbReference type="SAM" id="MobiDB-lite"/>
    </source>
</evidence>
<evidence type="ECO:0000256" key="11">
    <source>
        <dbReference type="ARBA" id="ARBA00048741"/>
    </source>
</evidence>
<gene>
    <name evidence="14" type="ORF">niasHT_009336</name>
</gene>
<evidence type="ECO:0000256" key="5">
    <source>
        <dbReference type="ARBA" id="ARBA00022605"/>
    </source>
</evidence>
<keyword evidence="15" id="KW-1185">Reference proteome</keyword>
<dbReference type="SUPFAM" id="SSF52402">
    <property type="entry name" value="Adenine nucleotide alpha hydrolases-like"/>
    <property type="match status" value="1"/>
</dbReference>
<dbReference type="GO" id="GO:0004066">
    <property type="term" value="F:asparagine synthase (glutamine-hydrolyzing) activity"/>
    <property type="evidence" value="ECO:0007669"/>
    <property type="project" value="UniProtKB-EC"/>
</dbReference>
<dbReference type="CDD" id="cd01991">
    <property type="entry name" value="Asn_synthase_B_C"/>
    <property type="match status" value="1"/>
</dbReference>
<evidence type="ECO:0000256" key="10">
    <source>
        <dbReference type="ARBA" id="ARBA00030234"/>
    </source>
</evidence>
<keyword evidence="5" id="KW-0028">Amino-acid biosynthesis</keyword>
<dbReference type="InterPro" id="IPR001962">
    <property type="entry name" value="Asn_synthase"/>
</dbReference>
<evidence type="ECO:0000256" key="1">
    <source>
        <dbReference type="ARBA" id="ARBA00005187"/>
    </source>
</evidence>
<dbReference type="Gene3D" id="3.60.20.10">
    <property type="entry name" value="Glutamine Phosphoribosylpyrophosphate, subunit 1, domain 1"/>
    <property type="match status" value="1"/>
</dbReference>
<comment type="caution">
    <text evidence="14">The sequence shown here is derived from an EMBL/GenBank/DDBJ whole genome shotgun (WGS) entry which is preliminary data.</text>
</comment>
<name>A0ABD2LZ40_9BILA</name>
<keyword evidence="6" id="KW-0547">Nucleotide-binding</keyword>
<keyword evidence="9" id="KW-0315">Glutamine amidotransferase</keyword>
<keyword evidence="8" id="KW-0061">Asparagine biosynthesis</keyword>
<dbReference type="InterPro" id="IPR006426">
    <property type="entry name" value="Asn_synth_AEB"/>
</dbReference>
<dbReference type="EC" id="6.3.5.4" evidence="2"/>
<feature type="region of interest" description="Disordered" evidence="12">
    <location>
        <begin position="530"/>
        <end position="564"/>
    </location>
</feature>
<dbReference type="CDD" id="cd00712">
    <property type="entry name" value="AsnB"/>
    <property type="match status" value="1"/>
</dbReference>
<accession>A0ABD2LZ40</accession>
<dbReference type="PANTHER" id="PTHR11772:SF2">
    <property type="entry name" value="ASPARAGINE SYNTHETASE [GLUTAMINE-HYDROLYZING]"/>
    <property type="match status" value="1"/>
</dbReference>
<evidence type="ECO:0000313" key="15">
    <source>
        <dbReference type="Proteomes" id="UP001620626"/>
    </source>
</evidence>
<dbReference type="Gene3D" id="3.40.50.620">
    <property type="entry name" value="HUPs"/>
    <property type="match status" value="1"/>
</dbReference>
<evidence type="ECO:0000256" key="3">
    <source>
        <dbReference type="ARBA" id="ARBA00021389"/>
    </source>
</evidence>
<dbReference type="PANTHER" id="PTHR11772">
    <property type="entry name" value="ASPARAGINE SYNTHETASE"/>
    <property type="match status" value="1"/>
</dbReference>
<evidence type="ECO:0000313" key="14">
    <source>
        <dbReference type="EMBL" id="KAL3120511.1"/>
    </source>
</evidence>
<dbReference type="GO" id="GO:0006529">
    <property type="term" value="P:asparagine biosynthetic process"/>
    <property type="evidence" value="ECO:0007669"/>
    <property type="project" value="UniProtKB-KW"/>
</dbReference>
<dbReference type="FunFam" id="3.40.50.620:FF:000031">
    <property type="entry name" value="Asparagine synthase B"/>
    <property type="match status" value="1"/>
</dbReference>
<evidence type="ECO:0000256" key="4">
    <source>
        <dbReference type="ARBA" id="ARBA00022598"/>
    </source>
</evidence>
<keyword evidence="7" id="KW-0067">ATP-binding</keyword>
<keyword evidence="4" id="KW-0436">Ligase</keyword>